<evidence type="ECO:0000313" key="1">
    <source>
        <dbReference type="EnsemblPlants" id="cds.evm.model.07.1370"/>
    </source>
</evidence>
<keyword evidence="2" id="KW-1185">Reference proteome</keyword>
<name>A0A803Q2D6_CANSA</name>
<proteinExistence type="predicted"/>
<dbReference type="AlphaFoldDB" id="A0A803Q2D6"/>
<reference evidence="1" key="1">
    <citation type="submission" date="2018-11" db="EMBL/GenBank/DDBJ databases">
        <authorList>
            <person name="Grassa J C."/>
        </authorList>
    </citation>
    <scope>NUCLEOTIDE SEQUENCE [LARGE SCALE GENOMIC DNA]</scope>
</reference>
<accession>A0A803Q2D6</accession>
<dbReference type="Proteomes" id="UP000596661">
    <property type="component" value="Chromosome 7"/>
</dbReference>
<dbReference type="Gramene" id="evm.model.07.1370">
    <property type="protein sequence ID" value="cds.evm.model.07.1370"/>
    <property type="gene ID" value="evm.TU.07.1370"/>
</dbReference>
<reference evidence="1" key="2">
    <citation type="submission" date="2021-03" db="UniProtKB">
        <authorList>
            <consortium name="EnsemblPlants"/>
        </authorList>
    </citation>
    <scope>IDENTIFICATION</scope>
</reference>
<evidence type="ECO:0000313" key="2">
    <source>
        <dbReference type="Proteomes" id="UP000596661"/>
    </source>
</evidence>
<dbReference type="EMBL" id="UZAU01000662">
    <property type="status" value="NOT_ANNOTATED_CDS"/>
    <property type="molecule type" value="Genomic_DNA"/>
</dbReference>
<protein>
    <submittedName>
        <fullName evidence="1">Uncharacterized protein</fullName>
    </submittedName>
</protein>
<dbReference type="EnsemblPlants" id="evm.model.07.1370">
    <property type="protein sequence ID" value="cds.evm.model.07.1370"/>
    <property type="gene ID" value="evm.TU.07.1370"/>
</dbReference>
<organism evidence="1 2">
    <name type="scientific">Cannabis sativa</name>
    <name type="common">Hemp</name>
    <name type="synonym">Marijuana</name>
    <dbReference type="NCBI Taxonomy" id="3483"/>
    <lineage>
        <taxon>Eukaryota</taxon>
        <taxon>Viridiplantae</taxon>
        <taxon>Streptophyta</taxon>
        <taxon>Embryophyta</taxon>
        <taxon>Tracheophyta</taxon>
        <taxon>Spermatophyta</taxon>
        <taxon>Magnoliopsida</taxon>
        <taxon>eudicotyledons</taxon>
        <taxon>Gunneridae</taxon>
        <taxon>Pentapetalae</taxon>
        <taxon>rosids</taxon>
        <taxon>fabids</taxon>
        <taxon>Rosales</taxon>
        <taxon>Cannabaceae</taxon>
        <taxon>Cannabis</taxon>
    </lineage>
</organism>
<sequence>MALRKSVETSLLEEDMQVMKLELPSSEGMCKNLNLHFHGIEIWDYFLTLKFGSASITMGLQWLPYDTYGLEGYKPWLFRSEIKQPQYKVILHSDLELRVALEVVLQHRPKLNSSTGGLD</sequence>